<keyword evidence="16" id="KW-1185">Reference proteome</keyword>
<reference evidence="15" key="1">
    <citation type="submission" date="2022-07" db="EMBL/GenBank/DDBJ databases">
        <title>Phylogenomic reconstructions and comparative analyses of Kickxellomycotina fungi.</title>
        <authorList>
            <person name="Reynolds N.K."/>
            <person name="Stajich J.E."/>
            <person name="Barry K."/>
            <person name="Grigoriev I.V."/>
            <person name="Crous P."/>
            <person name="Smith M.E."/>
        </authorList>
    </citation>
    <scope>NUCLEOTIDE SEQUENCE</scope>
    <source>
        <strain evidence="15">NRRL 1566</strain>
    </source>
</reference>
<evidence type="ECO:0000256" key="6">
    <source>
        <dbReference type="ARBA" id="ARBA00022882"/>
    </source>
</evidence>
<dbReference type="AlphaFoldDB" id="A0A9W8IG46"/>
<feature type="transmembrane region" description="Helical" evidence="13">
    <location>
        <begin position="20"/>
        <end position="40"/>
    </location>
</feature>
<evidence type="ECO:0000259" key="14">
    <source>
        <dbReference type="Pfam" id="PF00520"/>
    </source>
</evidence>
<dbReference type="PANTHER" id="PTHR11537:SF254">
    <property type="entry name" value="POTASSIUM VOLTAGE-GATED CHANNEL PROTEIN SHAB"/>
    <property type="match status" value="1"/>
</dbReference>
<evidence type="ECO:0000256" key="1">
    <source>
        <dbReference type="ARBA" id="ARBA00004141"/>
    </source>
</evidence>
<keyword evidence="8 13" id="KW-1133">Transmembrane helix</keyword>
<accession>A0A9W8IG46</accession>
<dbReference type="SUPFAM" id="SSF81324">
    <property type="entry name" value="Voltage-gated potassium channels"/>
    <property type="match status" value="1"/>
</dbReference>
<evidence type="ECO:0000313" key="15">
    <source>
        <dbReference type="EMBL" id="KAJ2852433.1"/>
    </source>
</evidence>
<dbReference type="PRINTS" id="PR00169">
    <property type="entry name" value="KCHANNEL"/>
</dbReference>
<evidence type="ECO:0000313" key="16">
    <source>
        <dbReference type="Proteomes" id="UP001139887"/>
    </source>
</evidence>
<dbReference type="Gene3D" id="1.10.287.70">
    <property type="match status" value="1"/>
</dbReference>
<dbReference type="GO" id="GO:0001508">
    <property type="term" value="P:action potential"/>
    <property type="evidence" value="ECO:0007669"/>
    <property type="project" value="TreeGrafter"/>
</dbReference>
<evidence type="ECO:0000256" key="11">
    <source>
        <dbReference type="ARBA" id="ARBA00023303"/>
    </source>
</evidence>
<evidence type="ECO:0000256" key="10">
    <source>
        <dbReference type="ARBA" id="ARBA00023136"/>
    </source>
</evidence>
<evidence type="ECO:0000256" key="5">
    <source>
        <dbReference type="ARBA" id="ARBA00022826"/>
    </source>
</evidence>
<sequence>MIDTFPQYRMQQRWRHIARLVNLTTAAFFAAEWILRFYSFRRPTRFLFQPLSIIDVIGIVPGFITYPSSDVPYYGSIKWLRALQVLRILRVLRLTEYSVELYVTLRTLRKSLSQILVVMTAIIVVLLTACFLLFYAETDGLDEANVEWLRKKHGVTEVSPFQNVFFCLYWGFVTITTVGYGDYVPVSPWGQVIACITMFMGVFTIVFPTSIISNNFASEWEAFRKAQKIHEHRILQRENHKKRQELARLWSDANQPYSRDKSGTVSGNEEEDMGYLSPVGSNYAEDTAEKNQKYASSSSFAGEWAEQGKKPSLSRPASAPNDSASSLEVPNIGPAEYSQLINISKKVEHDLGIPGITLGDISNDSEVNQNLVVSAMYSRLYNDAYTSLCERLILRLVESHGFSTIEQVVRFIEYHPGSENTVKLRQKEGKLSILEYKLLNYVFSNLHGRLRSNKEHEFPNIPPRDYAQPASTLPTTQHLQKSNARHYGRKFRRRMKNRLHRVTDRLALSNEPTQSVHEYMTSTISSDRRHRQRNLSSNDLARRAHFNNVHRSNTTPQLHKSQSEQSDSGDERSDSPTSSLNRHSEPTRSPELEIAVPSETTSIFNSNKGK</sequence>
<dbReference type="Proteomes" id="UP001139887">
    <property type="component" value="Unassembled WGS sequence"/>
</dbReference>
<keyword evidence="4 13" id="KW-0812">Transmembrane</keyword>
<evidence type="ECO:0000256" key="9">
    <source>
        <dbReference type="ARBA" id="ARBA00023065"/>
    </source>
</evidence>
<dbReference type="InterPro" id="IPR028325">
    <property type="entry name" value="VG_K_chnl"/>
</dbReference>
<feature type="compositionally biased region" description="Polar residues" evidence="12">
    <location>
        <begin position="510"/>
        <end position="525"/>
    </location>
</feature>
<evidence type="ECO:0000256" key="4">
    <source>
        <dbReference type="ARBA" id="ARBA00022692"/>
    </source>
</evidence>
<dbReference type="GO" id="GO:0008076">
    <property type="term" value="C:voltage-gated potassium channel complex"/>
    <property type="evidence" value="ECO:0007669"/>
    <property type="project" value="InterPro"/>
</dbReference>
<evidence type="ECO:0000256" key="3">
    <source>
        <dbReference type="ARBA" id="ARBA00022538"/>
    </source>
</evidence>
<evidence type="ECO:0000256" key="12">
    <source>
        <dbReference type="SAM" id="MobiDB-lite"/>
    </source>
</evidence>
<feature type="region of interest" description="Disordered" evidence="12">
    <location>
        <begin position="503"/>
        <end position="610"/>
    </location>
</feature>
<evidence type="ECO:0000256" key="2">
    <source>
        <dbReference type="ARBA" id="ARBA00022448"/>
    </source>
</evidence>
<keyword evidence="9" id="KW-0406">Ion transport</keyword>
<keyword evidence="7" id="KW-0630">Potassium</keyword>
<organism evidence="15 16">
    <name type="scientific">Coemansia brasiliensis</name>
    <dbReference type="NCBI Taxonomy" id="2650707"/>
    <lineage>
        <taxon>Eukaryota</taxon>
        <taxon>Fungi</taxon>
        <taxon>Fungi incertae sedis</taxon>
        <taxon>Zoopagomycota</taxon>
        <taxon>Kickxellomycotina</taxon>
        <taxon>Kickxellomycetes</taxon>
        <taxon>Kickxellales</taxon>
        <taxon>Kickxellaceae</taxon>
        <taxon>Coemansia</taxon>
    </lineage>
</organism>
<dbReference type="InterPro" id="IPR005821">
    <property type="entry name" value="Ion_trans_dom"/>
</dbReference>
<dbReference type="OrthoDB" id="415460at2759"/>
<keyword evidence="10 13" id="KW-0472">Membrane</keyword>
<keyword evidence="5" id="KW-0631">Potassium channel</keyword>
<dbReference type="Gene3D" id="1.20.120.350">
    <property type="entry name" value="Voltage-gated potassium channels. Chain C"/>
    <property type="match status" value="1"/>
</dbReference>
<keyword evidence="11" id="KW-0407">Ion channel</keyword>
<feature type="domain" description="Ion transport" evidence="14">
    <location>
        <begin position="7"/>
        <end position="218"/>
    </location>
</feature>
<keyword evidence="3" id="KW-0633">Potassium transport</keyword>
<evidence type="ECO:0000256" key="7">
    <source>
        <dbReference type="ARBA" id="ARBA00022958"/>
    </source>
</evidence>
<feature type="region of interest" description="Disordered" evidence="12">
    <location>
        <begin position="299"/>
        <end position="330"/>
    </location>
</feature>
<dbReference type="EMBL" id="JANBUW010000003">
    <property type="protein sequence ID" value="KAJ2852433.1"/>
    <property type="molecule type" value="Genomic_DNA"/>
</dbReference>
<feature type="transmembrane region" description="Helical" evidence="13">
    <location>
        <begin position="192"/>
        <end position="212"/>
    </location>
</feature>
<feature type="region of interest" description="Disordered" evidence="12">
    <location>
        <begin position="255"/>
        <end position="282"/>
    </location>
</feature>
<comment type="subcellular location">
    <subcellularLocation>
        <location evidence="1">Membrane</location>
        <topology evidence="1">Multi-pass membrane protein</topology>
    </subcellularLocation>
</comment>
<feature type="transmembrane region" description="Helical" evidence="13">
    <location>
        <begin position="115"/>
        <end position="136"/>
    </location>
</feature>
<dbReference type="GO" id="GO:0005249">
    <property type="term" value="F:voltage-gated potassium channel activity"/>
    <property type="evidence" value="ECO:0007669"/>
    <property type="project" value="InterPro"/>
</dbReference>
<keyword evidence="6" id="KW-0851">Voltage-gated channel</keyword>
<feature type="compositionally biased region" description="Polar residues" evidence="12">
    <location>
        <begin position="549"/>
        <end position="566"/>
    </location>
</feature>
<feature type="compositionally biased region" description="Basic and acidic residues" evidence="12">
    <location>
        <begin position="582"/>
        <end position="591"/>
    </location>
</feature>
<dbReference type="Pfam" id="PF00520">
    <property type="entry name" value="Ion_trans"/>
    <property type="match status" value="1"/>
</dbReference>
<protein>
    <recommendedName>
        <fullName evidence="14">Ion transport domain-containing protein</fullName>
    </recommendedName>
</protein>
<feature type="compositionally biased region" description="Polar residues" evidence="12">
    <location>
        <begin position="255"/>
        <end position="267"/>
    </location>
</feature>
<feature type="compositionally biased region" description="Polar residues" evidence="12">
    <location>
        <begin position="598"/>
        <end position="610"/>
    </location>
</feature>
<comment type="caution">
    <text evidence="15">The sequence shown here is derived from an EMBL/GenBank/DDBJ whole genome shotgun (WGS) entry which is preliminary data.</text>
</comment>
<dbReference type="InterPro" id="IPR027359">
    <property type="entry name" value="Volt_channel_dom_sf"/>
</dbReference>
<keyword evidence="2" id="KW-0813">Transport</keyword>
<feature type="transmembrane region" description="Helical" evidence="13">
    <location>
        <begin position="161"/>
        <end position="180"/>
    </location>
</feature>
<name>A0A9W8IG46_9FUNG</name>
<gene>
    <name evidence="15" type="ORF">IWW36_000320</name>
</gene>
<evidence type="ECO:0000256" key="8">
    <source>
        <dbReference type="ARBA" id="ARBA00022989"/>
    </source>
</evidence>
<proteinExistence type="predicted"/>
<evidence type="ECO:0000256" key="13">
    <source>
        <dbReference type="SAM" id="Phobius"/>
    </source>
</evidence>
<feature type="transmembrane region" description="Helical" evidence="13">
    <location>
        <begin position="46"/>
        <end position="66"/>
    </location>
</feature>
<dbReference type="PANTHER" id="PTHR11537">
    <property type="entry name" value="VOLTAGE-GATED POTASSIUM CHANNEL"/>
    <property type="match status" value="1"/>
</dbReference>